<sequence>MVLGRLHPLLCHKSKMSLRHKLILYKTCIRPVITYSCPVFAHMSKDNFHKLQVFQNRVLRKVTGTPWYIRRVDLHRNLEIPSIWTYVKSLTISYFEKAANHPSPLVVSAANYQPVPNAARPRRRPRHIFIDPPDEITAVNDQYQPVSPNRACSRPRPRNHRSRRRGLGVNFAPAHPIRPPSVADQV</sequence>
<feature type="region of interest" description="Disordered" evidence="1">
    <location>
        <begin position="145"/>
        <end position="186"/>
    </location>
</feature>
<keyword evidence="2" id="KW-0808">Transferase</keyword>
<accession>Q4W4D1</accession>
<name>Q4W4D1_ANTMY</name>
<keyword evidence="2" id="KW-0695">RNA-directed DNA polymerase</keyword>
<protein>
    <submittedName>
        <fullName evidence="2">Reverse transcriptase-like</fullName>
    </submittedName>
</protein>
<proteinExistence type="predicted"/>
<reference evidence="2" key="1">
    <citation type="submission" date="2002-07" db="EMBL/GenBank/DDBJ databases">
        <authorList>
            <person name="Kundu S.C."/>
            <person name="Ghosh A.K."/>
            <person name="Datta A."/>
        </authorList>
    </citation>
    <scope>NUCLEOTIDE SEQUENCE</scope>
</reference>
<evidence type="ECO:0000313" key="2">
    <source>
        <dbReference type="EMBL" id="AAQ09230.1"/>
    </source>
</evidence>
<dbReference type="AlphaFoldDB" id="Q4W4D1"/>
<evidence type="ECO:0000256" key="1">
    <source>
        <dbReference type="SAM" id="MobiDB-lite"/>
    </source>
</evidence>
<feature type="compositionally biased region" description="Basic residues" evidence="1">
    <location>
        <begin position="153"/>
        <end position="166"/>
    </location>
</feature>
<dbReference type="GO" id="GO:0003964">
    <property type="term" value="F:RNA-directed DNA polymerase activity"/>
    <property type="evidence" value="ECO:0007669"/>
    <property type="project" value="UniProtKB-KW"/>
</dbReference>
<organism evidence="2">
    <name type="scientific">Antheraea mylitta</name>
    <name type="common">Tasar silkworm</name>
    <dbReference type="NCBI Taxonomy" id="34739"/>
    <lineage>
        <taxon>Eukaryota</taxon>
        <taxon>Metazoa</taxon>
        <taxon>Ecdysozoa</taxon>
        <taxon>Arthropoda</taxon>
        <taxon>Hexapoda</taxon>
        <taxon>Insecta</taxon>
        <taxon>Pterygota</taxon>
        <taxon>Neoptera</taxon>
        <taxon>Endopterygota</taxon>
        <taxon>Lepidoptera</taxon>
        <taxon>Glossata</taxon>
        <taxon>Ditrysia</taxon>
        <taxon>Bombycoidea</taxon>
        <taxon>Saturniidae</taxon>
        <taxon>Saturniinae</taxon>
        <taxon>Saturniini</taxon>
        <taxon>Antheraea</taxon>
    </lineage>
</organism>
<dbReference type="EMBL" id="AF530471">
    <property type="protein sequence ID" value="AAQ09230.1"/>
    <property type="molecule type" value="Genomic_DNA"/>
</dbReference>
<keyword evidence="2" id="KW-0548">Nucleotidyltransferase</keyword>